<accession>A0ABD3FNK7</accession>
<proteinExistence type="predicted"/>
<name>A0ABD3FNK7_9STRA</name>
<gene>
    <name evidence="1" type="ORF">V7S43_007581</name>
</gene>
<comment type="caution">
    <text evidence="1">The sequence shown here is derived from an EMBL/GenBank/DDBJ whole genome shotgun (WGS) entry which is preliminary data.</text>
</comment>
<keyword evidence="2" id="KW-1185">Reference proteome</keyword>
<dbReference type="Proteomes" id="UP001632037">
    <property type="component" value="Unassembled WGS sequence"/>
</dbReference>
<organism evidence="1 2">
    <name type="scientific">Phytophthora oleae</name>
    <dbReference type="NCBI Taxonomy" id="2107226"/>
    <lineage>
        <taxon>Eukaryota</taxon>
        <taxon>Sar</taxon>
        <taxon>Stramenopiles</taxon>
        <taxon>Oomycota</taxon>
        <taxon>Peronosporomycetes</taxon>
        <taxon>Peronosporales</taxon>
        <taxon>Peronosporaceae</taxon>
        <taxon>Phytophthora</taxon>
    </lineage>
</organism>
<evidence type="ECO:0000313" key="1">
    <source>
        <dbReference type="EMBL" id="KAL3667355.1"/>
    </source>
</evidence>
<protein>
    <submittedName>
        <fullName evidence="1">Uncharacterized protein</fullName>
    </submittedName>
</protein>
<evidence type="ECO:0000313" key="2">
    <source>
        <dbReference type="Proteomes" id="UP001632037"/>
    </source>
</evidence>
<dbReference type="AlphaFoldDB" id="A0ABD3FNK7"/>
<reference evidence="1 2" key="1">
    <citation type="submission" date="2024-09" db="EMBL/GenBank/DDBJ databases">
        <title>Genome sequencing and assembly of Phytophthora oleae, isolate VK10A, causative agent of rot of olive drupes.</title>
        <authorList>
            <person name="Conti Taguali S."/>
            <person name="Riolo M."/>
            <person name="La Spada F."/>
            <person name="Cacciola S.O."/>
            <person name="Dionisio G."/>
        </authorList>
    </citation>
    <scope>NUCLEOTIDE SEQUENCE [LARGE SCALE GENOMIC DNA]</scope>
    <source>
        <strain evidence="1 2">VK10A</strain>
    </source>
</reference>
<sequence>MVLTEEDPEDDENPNLIKVGGFGNDSSSELLLQVAGGLSDGEAKQSLVKAAVDNGLDVRSAGVARILWEHVTTHTEIVEEVVAKLQQKEPHELVPFANCFLQYIANLDEEDEMCVKLRGIADKRREWLREEIRRLEKPFTGTWEMPYAKGMKDEILEFLRGPDETMTTKFKVRCVYDANNFVKECLSGGGPWHAFVTTEIVSDEKEPFVKITKTRKWFEDETVKIPEYKSEL</sequence>
<dbReference type="EMBL" id="JBIMZQ010000014">
    <property type="protein sequence ID" value="KAL3667355.1"/>
    <property type="molecule type" value="Genomic_DNA"/>
</dbReference>